<dbReference type="PANTHER" id="PTHR33877">
    <property type="entry name" value="SLL1193 PROTEIN"/>
    <property type="match status" value="1"/>
</dbReference>
<name>A0ABP9VFE2_9DEIO</name>
<evidence type="ECO:0000313" key="3">
    <source>
        <dbReference type="EMBL" id="GAA5502043.1"/>
    </source>
</evidence>
<dbReference type="Gene3D" id="1.10.30.50">
    <property type="match status" value="1"/>
</dbReference>
<protein>
    <recommendedName>
        <fullName evidence="2">HNH nuclease domain-containing protein</fullName>
    </recommendedName>
</protein>
<evidence type="ECO:0000313" key="4">
    <source>
        <dbReference type="Proteomes" id="UP001458946"/>
    </source>
</evidence>
<dbReference type="InterPro" id="IPR052892">
    <property type="entry name" value="NA-targeting_endonuclease"/>
</dbReference>
<evidence type="ECO:0000256" key="1">
    <source>
        <dbReference type="SAM" id="Coils"/>
    </source>
</evidence>
<dbReference type="InterPro" id="IPR003615">
    <property type="entry name" value="HNH_nuc"/>
</dbReference>
<dbReference type="CDD" id="cd00085">
    <property type="entry name" value="HNHc"/>
    <property type="match status" value="1"/>
</dbReference>
<comment type="caution">
    <text evidence="3">The sequence shown here is derived from an EMBL/GenBank/DDBJ whole genome shotgun (WGS) entry which is preliminary data.</text>
</comment>
<accession>A0ABP9VFE2</accession>
<proteinExistence type="predicted"/>
<keyword evidence="4" id="KW-1185">Reference proteome</keyword>
<organism evidence="3 4">
    <name type="scientific">Deinococcus xinjiangensis</name>
    <dbReference type="NCBI Taxonomy" id="457454"/>
    <lineage>
        <taxon>Bacteria</taxon>
        <taxon>Thermotogati</taxon>
        <taxon>Deinococcota</taxon>
        <taxon>Deinococci</taxon>
        <taxon>Deinococcales</taxon>
        <taxon>Deinococcaceae</taxon>
        <taxon>Deinococcus</taxon>
    </lineage>
</organism>
<dbReference type="InterPro" id="IPR002711">
    <property type="entry name" value="HNH"/>
</dbReference>
<feature type="coiled-coil region" evidence="1">
    <location>
        <begin position="9"/>
        <end position="43"/>
    </location>
</feature>
<keyword evidence="1" id="KW-0175">Coiled coil</keyword>
<dbReference type="EMBL" id="BAABRN010000017">
    <property type="protein sequence ID" value="GAA5502043.1"/>
    <property type="molecule type" value="Genomic_DNA"/>
</dbReference>
<dbReference type="RefSeq" id="WP_353542014.1">
    <property type="nucleotide sequence ID" value="NZ_BAABRN010000017.1"/>
</dbReference>
<dbReference type="Pfam" id="PF01844">
    <property type="entry name" value="HNH"/>
    <property type="match status" value="1"/>
</dbReference>
<reference evidence="3 4" key="1">
    <citation type="submission" date="2024-02" db="EMBL/GenBank/DDBJ databases">
        <title>Deinococcus xinjiangensis NBRC 107630.</title>
        <authorList>
            <person name="Ichikawa N."/>
            <person name="Katano-Makiyama Y."/>
            <person name="Hidaka K."/>
        </authorList>
    </citation>
    <scope>NUCLEOTIDE SEQUENCE [LARGE SCALE GENOMIC DNA]</scope>
    <source>
        <strain evidence="3 4">NBRC 107630</strain>
    </source>
</reference>
<dbReference type="SMART" id="SM00507">
    <property type="entry name" value="HNHc"/>
    <property type="match status" value="1"/>
</dbReference>
<dbReference type="PANTHER" id="PTHR33877:SF1">
    <property type="entry name" value="TYPE IV METHYL-DIRECTED RESTRICTION ENZYME ECOKMCRA"/>
    <property type="match status" value="1"/>
</dbReference>
<dbReference type="Proteomes" id="UP001458946">
    <property type="component" value="Unassembled WGS sequence"/>
</dbReference>
<sequence length="227" mass="25521">MLKGIKKAFDDVKKSIEDSQRLRREAEEEQRRQEAEYIASLRQGRIPTVQSSLLLNPSEFCYLEAPVTYRRELKSGTQDTKGILTVTNTRIFFTTPNGSGSWKINIDNVMAVNPLGAQFELKMGGAKGSGFFITPVPHAGLIIESAAKLSKRLMVMYSDEQGPKSRKISQEVRVMVWQRDQGRCVECGASEYLEFDHIIPFSKGGGNTEANIQLLCRNCNLRKSNKI</sequence>
<gene>
    <name evidence="3" type="ORF">Dxin01_01782</name>
</gene>
<feature type="domain" description="HNH nuclease" evidence="2">
    <location>
        <begin position="171"/>
        <end position="221"/>
    </location>
</feature>
<evidence type="ECO:0000259" key="2">
    <source>
        <dbReference type="SMART" id="SM00507"/>
    </source>
</evidence>